<feature type="chain" id="PRO_5046991669" description="Outer membrane protein beta-barrel domain-containing protein" evidence="1">
    <location>
        <begin position="21"/>
        <end position="175"/>
    </location>
</feature>
<reference evidence="3" key="1">
    <citation type="journal article" date="2019" name="Int. J. Syst. Evol. Microbiol.">
        <title>The Global Catalogue of Microorganisms (GCM) 10K type strain sequencing project: providing services to taxonomists for standard genome sequencing and annotation.</title>
        <authorList>
            <consortium name="The Broad Institute Genomics Platform"/>
            <consortium name="The Broad Institute Genome Sequencing Center for Infectious Disease"/>
            <person name="Wu L."/>
            <person name="Ma J."/>
        </authorList>
    </citation>
    <scope>NUCLEOTIDE SEQUENCE [LARGE SCALE GENOMIC DNA]</scope>
    <source>
        <strain evidence="3">KCTC 52924</strain>
    </source>
</reference>
<dbReference type="Proteomes" id="UP001597532">
    <property type="component" value="Unassembled WGS sequence"/>
</dbReference>
<comment type="caution">
    <text evidence="2">The sequence shown here is derived from an EMBL/GenBank/DDBJ whole genome shotgun (WGS) entry which is preliminary data.</text>
</comment>
<evidence type="ECO:0000256" key="1">
    <source>
        <dbReference type="SAM" id="SignalP"/>
    </source>
</evidence>
<sequence length="175" mass="19033">MRKSFIYIVIALFTSSMAIAQEFNQGSNVINVGFGFGGHFEPFGSPSQNPSISASYEHGVWDVPGPGVVSLGGYLGHKSYKYDNDDKWNYTIIGVRGAYHFNGLEVENLDVYGGAMLSYNILSYDTSYSAKGTYGNELGATAFVGGRWYFTDNFGAFAEVGFGVSNLTLGISFRL</sequence>
<dbReference type="InterPro" id="IPR011250">
    <property type="entry name" value="OMP/PagP_B-barrel"/>
</dbReference>
<dbReference type="EMBL" id="JBHUOK010000004">
    <property type="protein sequence ID" value="MFD2788497.1"/>
    <property type="molecule type" value="Genomic_DNA"/>
</dbReference>
<protein>
    <recommendedName>
        <fullName evidence="4">Outer membrane protein beta-barrel domain-containing protein</fullName>
    </recommendedName>
</protein>
<keyword evidence="1" id="KW-0732">Signal</keyword>
<name>A0ABW5VBT1_9FLAO</name>
<keyword evidence="3" id="KW-1185">Reference proteome</keyword>
<feature type="signal peptide" evidence="1">
    <location>
        <begin position="1"/>
        <end position="20"/>
    </location>
</feature>
<dbReference type="RefSeq" id="WP_251807123.1">
    <property type="nucleotide sequence ID" value="NZ_CP166679.1"/>
</dbReference>
<evidence type="ECO:0000313" key="3">
    <source>
        <dbReference type="Proteomes" id="UP001597532"/>
    </source>
</evidence>
<evidence type="ECO:0000313" key="2">
    <source>
        <dbReference type="EMBL" id="MFD2788497.1"/>
    </source>
</evidence>
<gene>
    <name evidence="2" type="ORF">ACFS1K_01840</name>
</gene>
<evidence type="ECO:0008006" key="4">
    <source>
        <dbReference type="Google" id="ProtNLM"/>
    </source>
</evidence>
<organism evidence="2 3">
    <name type="scientific">Arenibacter antarcticus</name>
    <dbReference type="NCBI Taxonomy" id="2040469"/>
    <lineage>
        <taxon>Bacteria</taxon>
        <taxon>Pseudomonadati</taxon>
        <taxon>Bacteroidota</taxon>
        <taxon>Flavobacteriia</taxon>
        <taxon>Flavobacteriales</taxon>
        <taxon>Flavobacteriaceae</taxon>
        <taxon>Arenibacter</taxon>
    </lineage>
</organism>
<proteinExistence type="predicted"/>
<accession>A0ABW5VBT1</accession>
<dbReference type="SUPFAM" id="SSF56925">
    <property type="entry name" value="OMPA-like"/>
    <property type="match status" value="1"/>
</dbReference>